<name>A0A397SGK6_9GLOM</name>
<keyword evidence="2" id="KW-1185">Reference proteome</keyword>
<organism evidence="1 2">
    <name type="scientific">Glomus cerebriforme</name>
    <dbReference type="NCBI Taxonomy" id="658196"/>
    <lineage>
        <taxon>Eukaryota</taxon>
        <taxon>Fungi</taxon>
        <taxon>Fungi incertae sedis</taxon>
        <taxon>Mucoromycota</taxon>
        <taxon>Glomeromycotina</taxon>
        <taxon>Glomeromycetes</taxon>
        <taxon>Glomerales</taxon>
        <taxon>Glomeraceae</taxon>
        <taxon>Glomus</taxon>
    </lineage>
</organism>
<dbReference type="Pfam" id="PF19114">
    <property type="entry name" value="EsV_1_7_cys"/>
    <property type="match status" value="3"/>
</dbReference>
<accession>A0A397SGK6</accession>
<dbReference type="OrthoDB" id="2441233at2759"/>
<dbReference type="InterPro" id="IPR043822">
    <property type="entry name" value="EsV_1_7_cys"/>
</dbReference>
<comment type="caution">
    <text evidence="1">The sequence shown here is derived from an EMBL/GenBank/DDBJ whole genome shotgun (WGS) entry which is preliminary data.</text>
</comment>
<proteinExistence type="predicted"/>
<dbReference type="EMBL" id="QKYT01000475">
    <property type="protein sequence ID" value="RIA84672.1"/>
    <property type="molecule type" value="Genomic_DNA"/>
</dbReference>
<dbReference type="AlphaFoldDB" id="A0A397SGK6"/>
<sequence>MPQCCKQFGCKKGASFGQKDSKTPHYCATHKPIDYINVKTQKYLKPGCNTYAIFNVVDSDKGKFCVKHRQPEMIDIQTKLYKYTGCQKKVLFVIEGSPQTFCDQYK</sequence>
<dbReference type="SMART" id="SM01425">
    <property type="entry name" value="EsV_1_7"/>
    <property type="match status" value="2"/>
</dbReference>
<dbReference type="Proteomes" id="UP000265703">
    <property type="component" value="Unassembled WGS sequence"/>
</dbReference>
<gene>
    <name evidence="1" type="ORF">C1645_831895</name>
</gene>
<protein>
    <submittedName>
        <fullName evidence="1">Uncharacterized protein</fullName>
    </submittedName>
</protein>
<evidence type="ECO:0000313" key="1">
    <source>
        <dbReference type="EMBL" id="RIA84672.1"/>
    </source>
</evidence>
<reference evidence="1 2" key="1">
    <citation type="submission" date="2018-06" db="EMBL/GenBank/DDBJ databases">
        <title>Comparative genomics reveals the genomic features of Rhizophagus irregularis, R. cerebriforme, R. diaphanum and Gigaspora rosea, and their symbiotic lifestyle signature.</title>
        <authorList>
            <person name="Morin E."/>
            <person name="San Clemente H."/>
            <person name="Chen E.C.H."/>
            <person name="De La Providencia I."/>
            <person name="Hainaut M."/>
            <person name="Kuo A."/>
            <person name="Kohler A."/>
            <person name="Murat C."/>
            <person name="Tang N."/>
            <person name="Roy S."/>
            <person name="Loubradou J."/>
            <person name="Henrissat B."/>
            <person name="Grigoriev I.V."/>
            <person name="Corradi N."/>
            <person name="Roux C."/>
            <person name="Martin F.M."/>
        </authorList>
    </citation>
    <scope>NUCLEOTIDE SEQUENCE [LARGE SCALE GENOMIC DNA]</scope>
    <source>
        <strain evidence="1 2">DAOM 227022</strain>
    </source>
</reference>
<evidence type="ECO:0000313" key="2">
    <source>
        <dbReference type="Proteomes" id="UP000265703"/>
    </source>
</evidence>